<evidence type="ECO:0000313" key="2">
    <source>
        <dbReference type="EMBL" id="GMK57106.1"/>
    </source>
</evidence>
<reference evidence="2" key="1">
    <citation type="journal article" date="2023" name="BMC Genomics">
        <title>Chromosome-level genome assemblies of Cutaneotrichosporon spp. (Trichosporonales, Basidiomycota) reveal imbalanced evolution between nucleotide sequences and chromosome synteny.</title>
        <authorList>
            <person name="Kobayashi Y."/>
            <person name="Kayamori A."/>
            <person name="Aoki K."/>
            <person name="Shiwa Y."/>
            <person name="Matsutani M."/>
            <person name="Fujita N."/>
            <person name="Sugita T."/>
            <person name="Iwasaki W."/>
            <person name="Tanaka N."/>
            <person name="Takashima M."/>
        </authorList>
    </citation>
    <scope>NUCLEOTIDE SEQUENCE</scope>
    <source>
        <strain evidence="2">HIS016</strain>
    </source>
</reference>
<feature type="region of interest" description="Disordered" evidence="1">
    <location>
        <begin position="65"/>
        <end position="101"/>
    </location>
</feature>
<proteinExistence type="predicted"/>
<evidence type="ECO:0000256" key="1">
    <source>
        <dbReference type="SAM" id="MobiDB-lite"/>
    </source>
</evidence>
<dbReference type="AlphaFoldDB" id="A0AAD3TV50"/>
<dbReference type="Proteomes" id="UP001222932">
    <property type="component" value="Unassembled WGS sequence"/>
</dbReference>
<dbReference type="EMBL" id="BTCM01000003">
    <property type="protein sequence ID" value="GMK57106.1"/>
    <property type="molecule type" value="Genomic_DNA"/>
</dbReference>
<evidence type="ECO:0000313" key="3">
    <source>
        <dbReference type="Proteomes" id="UP001222932"/>
    </source>
</evidence>
<comment type="caution">
    <text evidence="2">The sequence shown here is derived from an EMBL/GenBank/DDBJ whole genome shotgun (WGS) entry which is preliminary data.</text>
</comment>
<accession>A0AAD3TV50</accession>
<keyword evidence="3" id="KW-1185">Reference proteome</keyword>
<organism evidence="2 3">
    <name type="scientific">Cutaneotrichosporon spelunceum</name>
    <dbReference type="NCBI Taxonomy" id="1672016"/>
    <lineage>
        <taxon>Eukaryota</taxon>
        <taxon>Fungi</taxon>
        <taxon>Dikarya</taxon>
        <taxon>Basidiomycota</taxon>
        <taxon>Agaricomycotina</taxon>
        <taxon>Tremellomycetes</taxon>
        <taxon>Trichosporonales</taxon>
        <taxon>Trichosporonaceae</taxon>
        <taxon>Cutaneotrichosporon</taxon>
    </lineage>
</organism>
<name>A0AAD3TV50_9TREE</name>
<protein>
    <submittedName>
        <fullName evidence="2">Uncharacterized protein</fullName>
    </submittedName>
</protein>
<reference evidence="2" key="2">
    <citation type="submission" date="2023-06" db="EMBL/GenBank/DDBJ databases">
        <authorList>
            <person name="Kobayashi Y."/>
            <person name="Kayamori A."/>
            <person name="Aoki K."/>
            <person name="Shiwa Y."/>
            <person name="Fujita N."/>
            <person name="Sugita T."/>
            <person name="Iwasaki W."/>
            <person name="Tanaka N."/>
            <person name="Takashima M."/>
        </authorList>
    </citation>
    <scope>NUCLEOTIDE SEQUENCE</scope>
    <source>
        <strain evidence="2">HIS016</strain>
    </source>
</reference>
<sequence>MKRSDIHHVTFHIQKAAVLLSVPESTTLASLRSQLVPALAALGDGALPTRPGSADDIQLWEDREVQGAEGGAGARHTIRDEDGSFGEPSYTIPDPMDGDEE</sequence>
<gene>
    <name evidence="2" type="ORF">CspeluHIS016_0309460</name>
</gene>